<dbReference type="InterPro" id="IPR036638">
    <property type="entry name" value="HLH_DNA-bd_sf"/>
</dbReference>
<feature type="domain" description="BHLH" evidence="7">
    <location>
        <begin position="284"/>
        <end position="337"/>
    </location>
</feature>
<dbReference type="InterPro" id="IPR011598">
    <property type="entry name" value="bHLH_dom"/>
</dbReference>
<reference evidence="8" key="1">
    <citation type="submission" date="2021-04" db="EMBL/GenBank/DDBJ databases">
        <authorList>
            <consortium name="Molecular Ecology Group"/>
        </authorList>
    </citation>
    <scope>NUCLEOTIDE SEQUENCE</scope>
</reference>
<dbReference type="Pfam" id="PF00010">
    <property type="entry name" value="HLH"/>
    <property type="match status" value="1"/>
</dbReference>
<organism evidence="8 9">
    <name type="scientific">Candidula unifasciata</name>
    <dbReference type="NCBI Taxonomy" id="100452"/>
    <lineage>
        <taxon>Eukaryota</taxon>
        <taxon>Metazoa</taxon>
        <taxon>Spiralia</taxon>
        <taxon>Lophotrochozoa</taxon>
        <taxon>Mollusca</taxon>
        <taxon>Gastropoda</taxon>
        <taxon>Heterobranchia</taxon>
        <taxon>Euthyneura</taxon>
        <taxon>Panpulmonata</taxon>
        <taxon>Eupulmonata</taxon>
        <taxon>Stylommatophora</taxon>
        <taxon>Helicina</taxon>
        <taxon>Helicoidea</taxon>
        <taxon>Geomitridae</taxon>
        <taxon>Candidula</taxon>
    </lineage>
</organism>
<gene>
    <name evidence="8" type="ORF">CUNI_LOCUS7606</name>
</gene>
<evidence type="ECO:0000313" key="9">
    <source>
        <dbReference type="Proteomes" id="UP000678393"/>
    </source>
</evidence>
<comment type="similarity">
    <text evidence="2">Belongs to the MiT/TFE family.</text>
</comment>
<dbReference type="CDD" id="cd11397">
    <property type="entry name" value="bHLHzip_MITF_like"/>
    <property type="match status" value="1"/>
</dbReference>
<protein>
    <recommendedName>
        <fullName evidence="7">BHLH domain-containing protein</fullName>
    </recommendedName>
</protein>
<sequence length="468" mass="53130">MFRPERMADSGIEVDFMSCDYSEIDPAFDQSRFYDVKSKVIVTSPVTDIKVTTPPTRTNLRQQLDKQQLYQQEKREQQFSQSFKVSTHVTGSTGITIPRVVSASQVPPNILQVKTPLQHPTRYHVQESQKRQVEHFLSNGHHGSHIPVHSLPTSSVPVQVPQHNQYHLQAPSSAPQPDLANSFLTDPTDVDFNPSNFDLLRELQSVEPLELESFLDDDDLREIQPTIGESLRDDLSQAGLLQPPFDRLDPDGMISSCPTAAYNQQCSMSPGLSVQDDMWRKERIKKDNHNIIERRRRFNINDRIKELGGLLPRTIDPDLRQNKGTILKASVEYIKSLQDDQRKYRMVLEQKRKADSDLRKVLLKLRQMQFLIKSHGIENPLIGDVDLQGSFNSVMRTEQLVTSQVSSSDSHAMSMNTQSFTSLLAVSLFCSDELMDECSSVCGDPMLLSDPLNPDADDHSLLFDHFQS</sequence>
<dbReference type="GO" id="GO:0000978">
    <property type="term" value="F:RNA polymerase II cis-regulatory region sequence-specific DNA binding"/>
    <property type="evidence" value="ECO:0007669"/>
    <property type="project" value="TreeGrafter"/>
</dbReference>
<dbReference type="GO" id="GO:0005634">
    <property type="term" value="C:nucleus"/>
    <property type="evidence" value="ECO:0007669"/>
    <property type="project" value="UniProtKB-SubCell"/>
</dbReference>
<dbReference type="Pfam" id="PF15951">
    <property type="entry name" value="MITF_TFEB_C_3_N"/>
    <property type="match status" value="1"/>
</dbReference>
<evidence type="ECO:0000313" key="8">
    <source>
        <dbReference type="EMBL" id="CAG5122048.1"/>
    </source>
</evidence>
<evidence type="ECO:0000256" key="1">
    <source>
        <dbReference type="ARBA" id="ARBA00004123"/>
    </source>
</evidence>
<dbReference type="PANTHER" id="PTHR45776">
    <property type="entry name" value="MIP04163P"/>
    <property type="match status" value="1"/>
</dbReference>
<comment type="caution">
    <text evidence="8">The sequence shown here is derived from an EMBL/GenBank/DDBJ whole genome shotgun (WGS) entry which is preliminary data.</text>
</comment>
<dbReference type="SUPFAM" id="SSF47459">
    <property type="entry name" value="HLH, helix-loop-helix DNA-binding domain"/>
    <property type="match status" value="1"/>
</dbReference>
<dbReference type="SMART" id="SM00353">
    <property type="entry name" value="HLH"/>
    <property type="match status" value="1"/>
</dbReference>
<keyword evidence="4" id="KW-0238">DNA-binding</keyword>
<dbReference type="EMBL" id="CAJHNH020001223">
    <property type="protein sequence ID" value="CAG5122048.1"/>
    <property type="molecule type" value="Genomic_DNA"/>
</dbReference>
<dbReference type="PROSITE" id="PS50888">
    <property type="entry name" value="BHLH"/>
    <property type="match status" value="1"/>
</dbReference>
<dbReference type="GO" id="GO:0000981">
    <property type="term" value="F:DNA-binding transcription factor activity, RNA polymerase II-specific"/>
    <property type="evidence" value="ECO:0007669"/>
    <property type="project" value="TreeGrafter"/>
</dbReference>
<keyword evidence="9" id="KW-1185">Reference proteome</keyword>
<evidence type="ECO:0000256" key="3">
    <source>
        <dbReference type="ARBA" id="ARBA00023015"/>
    </source>
</evidence>
<evidence type="ECO:0000256" key="6">
    <source>
        <dbReference type="ARBA" id="ARBA00023242"/>
    </source>
</evidence>
<keyword evidence="3" id="KW-0805">Transcription regulation</keyword>
<name>A0A8S3Z0X4_9EUPU</name>
<dbReference type="Gene3D" id="4.10.280.10">
    <property type="entry name" value="Helix-loop-helix DNA-binding domain"/>
    <property type="match status" value="1"/>
</dbReference>
<dbReference type="Proteomes" id="UP000678393">
    <property type="component" value="Unassembled WGS sequence"/>
</dbReference>
<keyword evidence="6" id="KW-0539">Nucleus</keyword>
<dbReference type="GO" id="GO:0046983">
    <property type="term" value="F:protein dimerization activity"/>
    <property type="evidence" value="ECO:0007669"/>
    <property type="project" value="InterPro"/>
</dbReference>
<dbReference type="InterPro" id="IPR031867">
    <property type="entry name" value="MiT/TFE_N"/>
</dbReference>
<dbReference type="PANTHER" id="PTHR45776:SF2">
    <property type="entry name" value="MIP04163P"/>
    <property type="match status" value="1"/>
</dbReference>
<dbReference type="OrthoDB" id="6242697at2759"/>
<comment type="subcellular location">
    <subcellularLocation>
        <location evidence="1">Nucleus</location>
    </subcellularLocation>
</comment>
<dbReference type="AlphaFoldDB" id="A0A8S3Z0X4"/>
<evidence type="ECO:0000259" key="7">
    <source>
        <dbReference type="PROSITE" id="PS50888"/>
    </source>
</evidence>
<proteinExistence type="inferred from homology"/>
<evidence type="ECO:0000256" key="5">
    <source>
        <dbReference type="ARBA" id="ARBA00023163"/>
    </source>
</evidence>
<accession>A0A8S3Z0X4</accession>
<evidence type="ECO:0000256" key="2">
    <source>
        <dbReference type="ARBA" id="ARBA00008289"/>
    </source>
</evidence>
<evidence type="ECO:0000256" key="4">
    <source>
        <dbReference type="ARBA" id="ARBA00023125"/>
    </source>
</evidence>
<keyword evidence="5" id="KW-0804">Transcription</keyword>